<dbReference type="InterPro" id="IPR006094">
    <property type="entry name" value="Oxid_FAD_bind_N"/>
</dbReference>
<dbReference type="GO" id="GO:0000140">
    <property type="term" value="F:acylglycerone-phosphate reductase (NADP+) activity"/>
    <property type="evidence" value="ECO:0007669"/>
    <property type="project" value="TreeGrafter"/>
</dbReference>
<evidence type="ECO:0000256" key="3">
    <source>
        <dbReference type="ARBA" id="ARBA00022827"/>
    </source>
</evidence>
<dbReference type="InterPro" id="IPR016169">
    <property type="entry name" value="FAD-bd_PCMH_sub2"/>
</dbReference>
<dbReference type="GO" id="GO:0005811">
    <property type="term" value="C:lipid droplet"/>
    <property type="evidence" value="ECO:0007669"/>
    <property type="project" value="TreeGrafter"/>
</dbReference>
<evidence type="ECO:0000313" key="7">
    <source>
        <dbReference type="Proteomes" id="UP000231358"/>
    </source>
</evidence>
<dbReference type="GO" id="GO:0006654">
    <property type="term" value="P:phosphatidic acid biosynthetic process"/>
    <property type="evidence" value="ECO:0007669"/>
    <property type="project" value="TreeGrafter"/>
</dbReference>
<feature type="domain" description="FAD-binding PCMH-type" evidence="5">
    <location>
        <begin position="62"/>
        <end position="247"/>
    </location>
</feature>
<comment type="caution">
    <text evidence="6">The sequence shown here is derived from an EMBL/GenBank/DDBJ whole genome shotgun (WGS) entry which is preliminary data.</text>
</comment>
<dbReference type="PRINTS" id="PR00080">
    <property type="entry name" value="SDRFAMILY"/>
</dbReference>
<comment type="similarity">
    <text evidence="1">Belongs to the short-chain dehydrogenases/reductases (SDR) family.</text>
</comment>
<dbReference type="InterPro" id="IPR002347">
    <property type="entry name" value="SDR_fam"/>
</dbReference>
<evidence type="ECO:0000256" key="2">
    <source>
        <dbReference type="ARBA" id="ARBA00022630"/>
    </source>
</evidence>
<accession>A0A2G7FR32</accession>
<reference evidence="6 7" key="1">
    <citation type="submission" date="2017-05" db="EMBL/GenBank/DDBJ databases">
        <title>Genome sequence for an aflatoxigenic pathogen of Argentinian peanut, Aspergillus arachidicola.</title>
        <authorList>
            <person name="Moore G."/>
            <person name="Beltz S.B."/>
            <person name="Mack B.M."/>
        </authorList>
    </citation>
    <scope>NUCLEOTIDE SEQUENCE [LARGE SCALE GENOMIC DNA]</scope>
    <source>
        <strain evidence="6 7">CBS 117610</strain>
    </source>
</reference>
<dbReference type="InterPro" id="IPR016166">
    <property type="entry name" value="FAD-bd_PCMH"/>
</dbReference>
<dbReference type="PRINTS" id="PR00081">
    <property type="entry name" value="GDHRDH"/>
</dbReference>
<gene>
    <name evidence="6" type="ORF">AARAC_001246</name>
</gene>
<dbReference type="InterPro" id="IPR004113">
    <property type="entry name" value="FAD-bd_oxidored_4_C"/>
</dbReference>
<dbReference type="InterPro" id="IPR016167">
    <property type="entry name" value="FAD-bd_PCMH_sub1"/>
</dbReference>
<keyword evidence="2" id="KW-0285">Flavoprotein</keyword>
<dbReference type="Pfam" id="PF02913">
    <property type="entry name" value="FAD-oxidase_C"/>
    <property type="match status" value="1"/>
</dbReference>
<organism evidence="6 7">
    <name type="scientific">Aspergillus arachidicola</name>
    <dbReference type="NCBI Taxonomy" id="656916"/>
    <lineage>
        <taxon>Eukaryota</taxon>
        <taxon>Fungi</taxon>
        <taxon>Dikarya</taxon>
        <taxon>Ascomycota</taxon>
        <taxon>Pezizomycotina</taxon>
        <taxon>Eurotiomycetes</taxon>
        <taxon>Eurotiomycetidae</taxon>
        <taxon>Eurotiales</taxon>
        <taxon>Aspergillaceae</taxon>
        <taxon>Aspergillus</taxon>
        <taxon>Aspergillus subgen. Circumdati</taxon>
    </lineage>
</organism>
<dbReference type="Gene3D" id="3.30.465.10">
    <property type="match status" value="1"/>
</dbReference>
<dbReference type="Gene3D" id="3.40.50.720">
    <property type="entry name" value="NAD(P)-binding Rossmann-like Domain"/>
    <property type="match status" value="1"/>
</dbReference>
<dbReference type="SUPFAM" id="SSF55103">
    <property type="entry name" value="FAD-linked oxidases, C-terminal domain"/>
    <property type="match status" value="1"/>
</dbReference>
<dbReference type="GO" id="GO:0071949">
    <property type="term" value="F:FAD binding"/>
    <property type="evidence" value="ECO:0007669"/>
    <property type="project" value="InterPro"/>
</dbReference>
<dbReference type="PANTHER" id="PTHR44169">
    <property type="entry name" value="NADPH-DEPENDENT 1-ACYLDIHYDROXYACETONE PHOSPHATE REDUCTASE"/>
    <property type="match status" value="1"/>
</dbReference>
<dbReference type="AlphaFoldDB" id="A0A2G7FR32"/>
<evidence type="ECO:0000313" key="6">
    <source>
        <dbReference type="EMBL" id="PIG83064.1"/>
    </source>
</evidence>
<dbReference type="GO" id="GO:0005783">
    <property type="term" value="C:endoplasmic reticulum"/>
    <property type="evidence" value="ECO:0007669"/>
    <property type="project" value="TreeGrafter"/>
</dbReference>
<evidence type="ECO:0000256" key="4">
    <source>
        <dbReference type="ARBA" id="ARBA00023002"/>
    </source>
</evidence>
<keyword evidence="3" id="KW-0274">FAD</keyword>
<evidence type="ECO:0000259" key="5">
    <source>
        <dbReference type="PROSITE" id="PS51387"/>
    </source>
</evidence>
<dbReference type="PANTHER" id="PTHR44169:SF6">
    <property type="entry name" value="NADPH-DEPENDENT 1-ACYLDIHYDROXYACETONE PHOSPHATE REDUCTASE"/>
    <property type="match status" value="1"/>
</dbReference>
<dbReference type="Gene3D" id="3.40.462.10">
    <property type="entry name" value="FAD-linked oxidases, C-terminal domain"/>
    <property type="match status" value="1"/>
</dbReference>
<dbReference type="STRING" id="656916.A0A2G7FR32"/>
<dbReference type="EMBL" id="NEXV01000466">
    <property type="protein sequence ID" value="PIG83064.1"/>
    <property type="molecule type" value="Genomic_DNA"/>
</dbReference>
<name>A0A2G7FR32_9EURO</name>
<keyword evidence="7" id="KW-1185">Reference proteome</keyword>
<dbReference type="SUPFAM" id="SSF56176">
    <property type="entry name" value="FAD-binding/transporter-associated domain-like"/>
    <property type="match status" value="1"/>
</dbReference>
<dbReference type="InterPro" id="IPR016171">
    <property type="entry name" value="Vanillyl_alc_oxidase_C-sub2"/>
</dbReference>
<dbReference type="InterPro" id="IPR036318">
    <property type="entry name" value="FAD-bd_PCMH-like_sf"/>
</dbReference>
<dbReference type="InterPro" id="IPR016164">
    <property type="entry name" value="FAD-linked_Oxase-like_C"/>
</dbReference>
<protein>
    <submittedName>
        <fullName evidence="6">Vanillyl-alcohol oxidase</fullName>
    </submittedName>
</protein>
<dbReference type="SUPFAM" id="SSF51735">
    <property type="entry name" value="NAD(P)-binding Rossmann-fold domains"/>
    <property type="match status" value="1"/>
</dbReference>
<dbReference type="Pfam" id="PF01565">
    <property type="entry name" value="FAD_binding_4"/>
    <property type="match status" value="1"/>
</dbReference>
<dbReference type="InterPro" id="IPR016170">
    <property type="entry name" value="Cytok_DH_C_sf"/>
</dbReference>
<dbReference type="Proteomes" id="UP000231358">
    <property type="component" value="Unassembled WGS sequence"/>
</dbReference>
<dbReference type="InterPro" id="IPR036291">
    <property type="entry name" value="NAD(P)-bd_dom_sf"/>
</dbReference>
<dbReference type="Gene3D" id="1.10.45.10">
    <property type="entry name" value="Vanillyl-alcohol Oxidase, Chain A, domain 4"/>
    <property type="match status" value="1"/>
</dbReference>
<proteinExistence type="inferred from homology"/>
<dbReference type="Gene3D" id="3.30.43.10">
    <property type="entry name" value="Uridine Diphospho-n-acetylenolpyruvylglucosamine Reductase, domain 2"/>
    <property type="match status" value="1"/>
</dbReference>
<dbReference type="PROSITE" id="PS51387">
    <property type="entry name" value="FAD_PCMH"/>
    <property type="match status" value="1"/>
</dbReference>
<keyword evidence="4" id="KW-0560">Oxidoreductase</keyword>
<evidence type="ECO:0000256" key="1">
    <source>
        <dbReference type="ARBA" id="ARBA00006484"/>
    </source>
</evidence>
<dbReference type="GO" id="GO:0019433">
    <property type="term" value="P:triglyceride catabolic process"/>
    <property type="evidence" value="ECO:0007669"/>
    <property type="project" value="TreeGrafter"/>
</dbReference>
<sequence length="778" mass="85908">MATPIVLPPNTTQGTFAQFISEASEASGAENVKVVVSVDDLDDGSYLQQPYTHDAHHILDKESFLASAVVCPRSVPEVQALVRIANNLQIPLWPTSIGRNLGYGGAAPRLSGSVVLDLGKHMRRVLEVNVDGAYAVVEPGVTFSDLYQYLVDNNLTDKLWIDVPDLDHWMMHCGMEVVLPTGELMRTGMGAMPQPRSAGESQIRLDEEPGNKCWQLFPYGFGPYNDGLFSQSNLGIVTKMGIWLMPNPGGYQSYLITFPRDEDLHKAVDIIRPLRLQMILQNVPTIRHILLDAAVMGVKSDYTATNGPLDDAALDAIAKRLNLGRWNFYGALYGPETTRNALWGIIKDAFSAIEGAQFFSPEDIKEPCVLHTRHKTLQGIPTLDELKWVDWIPNGAHLFFSPISKISGDDAMLQYAITKKRVREAGLDFIGTFTVGMREMHHIVCIVFDREDPESKRKAHQLIKTLIADCAAHGWGEYRTHLALMDQIAETYNWNNNILMRFNEAIKNTLDPKGILAPGANMPKSVLITGCGHGGFGEAMAKVYRAKGFQVFATLRNITKIGSLADYDGTVAKHTGGRLDVLVNNAGANAIVPLLDASLDEAKKVYDTNVWSIMAMVQAFAPMLIQAKGVVCNISSVSGEMVFAWAGIYSSSRSAGTRISETLRLEMAPLGVRVVTVILGGVQTSGNDPENIADLELPPSSHYRKITPVIDRHRKTMVHPNKQNIEIAAKNVVDDVLNDRGIFIRRGQASMLSWLCNTFLPYRLLTWMINRESALDEI</sequence>
<dbReference type="GO" id="GO:0004806">
    <property type="term" value="F:triacylglycerol lipase activity"/>
    <property type="evidence" value="ECO:0007669"/>
    <property type="project" value="TreeGrafter"/>
</dbReference>
<dbReference type="Pfam" id="PF00106">
    <property type="entry name" value="adh_short"/>
    <property type="match status" value="1"/>
</dbReference>